<evidence type="ECO:0000313" key="4">
    <source>
        <dbReference type="Proteomes" id="UP000322899"/>
    </source>
</evidence>
<feature type="compositionally biased region" description="Low complexity" evidence="1">
    <location>
        <begin position="1220"/>
        <end position="1230"/>
    </location>
</feature>
<dbReference type="InterPro" id="IPR032817">
    <property type="entry name" value="Mon2_C"/>
</dbReference>
<feature type="region of interest" description="Disordered" evidence="1">
    <location>
        <begin position="194"/>
        <end position="230"/>
    </location>
</feature>
<reference evidence="3 4" key="1">
    <citation type="submission" date="2019-07" db="EMBL/GenBank/DDBJ databases">
        <title>Genomes of Cafeteria roenbergensis.</title>
        <authorList>
            <person name="Fischer M.G."/>
            <person name="Hackl T."/>
            <person name="Roman M."/>
        </authorList>
    </citation>
    <scope>NUCLEOTIDE SEQUENCE [LARGE SCALE GENOMIC DNA]</scope>
    <source>
        <strain evidence="3 4">E4-10P</strain>
    </source>
</reference>
<gene>
    <name evidence="3" type="ORF">FNF27_04735</name>
</gene>
<feature type="compositionally biased region" description="Low complexity" evidence="1">
    <location>
        <begin position="61"/>
        <end position="71"/>
    </location>
</feature>
<feature type="region of interest" description="Disordered" evidence="1">
    <location>
        <begin position="954"/>
        <end position="973"/>
    </location>
</feature>
<evidence type="ECO:0000256" key="1">
    <source>
        <dbReference type="SAM" id="MobiDB-lite"/>
    </source>
</evidence>
<comment type="caution">
    <text evidence="3">The sequence shown here is derived from an EMBL/GenBank/DDBJ whole genome shotgun (WGS) entry which is preliminary data.</text>
</comment>
<feature type="compositionally biased region" description="Low complexity" evidence="1">
    <location>
        <begin position="1423"/>
        <end position="1435"/>
    </location>
</feature>
<dbReference type="Proteomes" id="UP000322899">
    <property type="component" value="Unassembled WGS sequence"/>
</dbReference>
<feature type="compositionally biased region" description="Basic and acidic residues" evidence="1">
    <location>
        <begin position="204"/>
        <end position="217"/>
    </location>
</feature>
<feature type="compositionally biased region" description="Acidic residues" evidence="1">
    <location>
        <begin position="446"/>
        <end position="458"/>
    </location>
</feature>
<feature type="region of interest" description="Disordered" evidence="1">
    <location>
        <begin position="1"/>
        <end position="71"/>
    </location>
</feature>
<feature type="region of interest" description="Disordered" evidence="1">
    <location>
        <begin position="721"/>
        <end position="762"/>
    </location>
</feature>
<feature type="region of interest" description="Disordered" evidence="1">
    <location>
        <begin position="1423"/>
        <end position="1442"/>
    </location>
</feature>
<evidence type="ECO:0000259" key="2">
    <source>
        <dbReference type="Pfam" id="PF16206"/>
    </source>
</evidence>
<feature type="compositionally biased region" description="Acidic residues" evidence="1">
    <location>
        <begin position="109"/>
        <end position="119"/>
    </location>
</feature>
<protein>
    <recommendedName>
        <fullName evidence="2">Mon2 C-terminal domain-containing protein</fullName>
    </recommendedName>
</protein>
<feature type="region of interest" description="Disordered" evidence="1">
    <location>
        <begin position="1067"/>
        <end position="1088"/>
    </location>
</feature>
<organism evidence="3 4">
    <name type="scientific">Cafeteria roenbergensis</name>
    <name type="common">Marine flagellate</name>
    <dbReference type="NCBI Taxonomy" id="33653"/>
    <lineage>
        <taxon>Eukaryota</taxon>
        <taxon>Sar</taxon>
        <taxon>Stramenopiles</taxon>
        <taxon>Bigyra</taxon>
        <taxon>Opalozoa</taxon>
        <taxon>Bicosoecida</taxon>
        <taxon>Cafeteriaceae</taxon>
        <taxon>Cafeteria</taxon>
    </lineage>
</organism>
<feature type="region of interest" description="Disordered" evidence="1">
    <location>
        <begin position="859"/>
        <end position="887"/>
    </location>
</feature>
<feature type="region of interest" description="Disordered" evidence="1">
    <location>
        <begin position="426"/>
        <end position="530"/>
    </location>
</feature>
<feature type="compositionally biased region" description="Low complexity" evidence="1">
    <location>
        <begin position="426"/>
        <end position="440"/>
    </location>
</feature>
<feature type="compositionally biased region" description="Polar residues" evidence="1">
    <location>
        <begin position="521"/>
        <end position="530"/>
    </location>
</feature>
<feature type="compositionally biased region" description="Basic residues" evidence="1">
    <location>
        <begin position="1"/>
        <end position="12"/>
    </location>
</feature>
<dbReference type="EMBL" id="VLTO01000029">
    <property type="protein sequence ID" value="KAA0173787.1"/>
    <property type="molecule type" value="Genomic_DNA"/>
</dbReference>
<name>A0A5A8EAP1_CAFRO</name>
<feature type="compositionally biased region" description="Low complexity" evidence="1">
    <location>
        <begin position="471"/>
        <end position="480"/>
    </location>
</feature>
<feature type="compositionally biased region" description="Basic and acidic residues" evidence="1">
    <location>
        <begin position="1202"/>
        <end position="1219"/>
    </location>
</feature>
<feature type="compositionally biased region" description="Basic and acidic residues" evidence="1">
    <location>
        <begin position="142"/>
        <end position="156"/>
    </location>
</feature>
<feature type="compositionally biased region" description="Acidic residues" evidence="1">
    <location>
        <begin position="1152"/>
        <end position="1181"/>
    </location>
</feature>
<proteinExistence type="predicted"/>
<dbReference type="OrthoDB" id="294853at2759"/>
<feature type="domain" description="Mon2 C-terminal" evidence="2">
    <location>
        <begin position="903"/>
        <end position="961"/>
    </location>
</feature>
<feature type="compositionally biased region" description="Basic and acidic residues" evidence="1">
    <location>
        <begin position="13"/>
        <end position="35"/>
    </location>
</feature>
<sequence length="2209" mass="222077">MRRAWRRKVARRKLQEGVQRRAAEGAALDAEREGEQAGSEDAGEGGPPARAGGAQGTSGPGLADASGQAAAEEASGHGGLFSAALSSLGGLATAATWFAMGGSIDYDRDDDDAMDDDEPGSGGQVADMLTSPARADFPADEDSFRLARSRSAETRTSRGSVVTDEGAYEYDVDLAAGSAMTTSVFFGGGAWADRSEPAKAGQGRHAEDARGSPERAVGKSWAGQPAGSGSGGGGAAVSRVLALHASPPPLAASLAVTIALAVVDSRRREESAAEELREGLRGTQSEAWACVERCCAESLASADDAAARRGSAALVLAAVLALLRRRAAVEGEARSQQATGGVAVQPSALLRTLSLVWTLGDGPTRDAVLGAARALVKDAPGAMGGSPLTSGWPALFGLLSCVGVSASLVPAPGRAATVAGAVAARLGPDSPGDGMSPAPSDGGGGGEEDEDEDGDEDEGTARTRGTVRPDASAGAALTAARAHRGTSGRGGKASSLQDRRTRARSLLAERLDLDRGDGDSASVTSCGTGASLSTAPAWKLRLVAPPALPASLDTSHVPVLPMPLRCDMAVEPVFASPRPIRCIVLPGAACSLAYVPPGPTMTDGEAATELDLAARMVRSALSVAQTALEEQGEQMSLAELRSGIGALVALASQDADANAALTAITYTWTVMDTAARKGSRARAEGGAAGLWAELVVGLSGLALGGSRAAGAESIAAAAAGHPRAPVPGTGLGRSQTLGLGSPRDDRSMTGGSGPAEPQEDEEFLRRVLPATRLEPDPRAVAALAAATDPASHEERLAAVLARAALSQRRRALRPGRPAGPGGSEGATVAGADALAAAGPAGLKVADHAPAPLAEATCPAASAGDAMSDDGHGSQSDGGSRSLAQQLGDASSPRCLSRLLAHPTRPDVRGSALQTLFSAVAAHCSSFDDALWQLVLATVALPLADEVTATATTAAEMNDASSGGDGGDGGAGRHDAASLTAAGLGAIASAGPAVLGRGRGGEAKAVARTDHKRESATAQWRETRVVCYQGLIRVVCAGFERLVHREWFHDVWSGLLALLERAVVGSAGDATPRDSLPGEEGFGQELGKARGAEEDRLREACQLEARSVTAAALVCVRELALLVCVPSGVSDAQGEERYSVGMRVVDGALMHVDDEEEEEDDDDDESEEGDGADGEAEEEELGDAVGRGGSSGAGGGQGGSRNSSREPGDHAEALSREHGASGRASGSAGSADRPLSEQAASGEEGGRPGSGKLLPEGAGAAAVEPTQAAVAAAREALWRDVVAVLQGICRSRAALCDPSEAVCAPVVDTLRALLSSATHEASSREALAKYAASFERGVDPTSVLGTPRAGALLGLVSSLVIGRRRIRWARCQRPERSGDAADLVPEELRWPQADMMTAAERSAVTLVERVAGLLVVRTAARAAAPQAPAGRGSSPAEGGLPSSPGPVQPFVGSWVELLRLVLELADSDAGAGCMPALRGDETGVLTLPSAALSVGALSALERIVRRSGEHIPPAALASVFHSAVSSLASLLLRFRRSIEAARNVLGGLPVEPDTSSAVGSASRRRAAARAEARSRAAGGEAADGPGLDLAELLPPALSTEEWAAPAQAGAVQDAILPIHVWGVGAGGSFDAVIVSDAGRARRLLAKTKEAAAGVTRALAAVVARSAAGSGVAALRASQADPGPASADRLEERVTALCVALEGMAGLPPPSVDLDDSATLRATASAAASALCALDTAVSEASSPAGSAAPRSSRALRSASGINGFFLREEPLLAFAAVEAAEQAGAFTDRRHVVAGHAPVPPLPPPRASGVLQPLLQLNADFAAADAGLAIRLSALREADVAAVAAAIGPGEPAQHASLLAAVSTTAFVTTHFAAECWGSRQQVGAAAWLGWPLPAAAIGTPPGSRPATESGGAASAVLDDVRSVAAGSFSPQAAQGAAPSPGAPGGAGAAAAVSRPAAAEAFVLAAIVDALLQQPASQEAALSLGVLRRVGRILAVGSLGLVAAGNAAGAHPTTGDAASASQATMSVGSHRRSFGRAALGRSLAFACSRFPAGAPSGAATGPPSRLGLVCVALSLRRLCELLWVFARTEETVMRSLTSGKQDPPGGKVAPAQLAKALVLDTTWAMLQVAPLAAAARRAAAVLRARRGAGPALLDHSALRRGVLALQDAVADTVTTAEPLVRHAAVPAIRSLGRTLTAWELPDEPADSGSA</sequence>
<accession>A0A5A8EAP1</accession>
<dbReference type="Pfam" id="PF16206">
    <property type="entry name" value="Mon2_C"/>
    <property type="match status" value="1"/>
</dbReference>
<feature type="compositionally biased region" description="Gly residues" evidence="1">
    <location>
        <begin position="1184"/>
        <end position="1198"/>
    </location>
</feature>
<feature type="region of interest" description="Disordered" evidence="1">
    <location>
        <begin position="1149"/>
        <end position="1255"/>
    </location>
</feature>
<feature type="region of interest" description="Disordered" evidence="1">
    <location>
        <begin position="109"/>
        <end position="158"/>
    </location>
</feature>
<evidence type="ECO:0000313" key="3">
    <source>
        <dbReference type="EMBL" id="KAA0173787.1"/>
    </source>
</evidence>
<feature type="compositionally biased region" description="Basic and acidic residues" evidence="1">
    <location>
        <begin position="507"/>
        <end position="518"/>
    </location>
</feature>